<keyword evidence="2" id="KW-1133">Transmembrane helix</keyword>
<proteinExistence type="predicted"/>
<feature type="transmembrane region" description="Helical" evidence="2">
    <location>
        <begin position="194"/>
        <end position="216"/>
    </location>
</feature>
<comment type="caution">
    <text evidence="4">The sequence shown here is derived from an EMBL/GenBank/DDBJ whole genome shotgun (WGS) entry which is preliminary data.</text>
</comment>
<sequence>MGARSNHLLKLWYLLSQACGVVAQADDARSLATALQNINGMSSVLSLIPVLSGKTQNVKAIAARTFPCSLAVAGLGAGRVLSKLQIGLMLLSADLYRNLVGELSYYHNEYVNAFSPSLIHVPSGTPERHSSNTIVNHNLTEDYMVEAWFRTQGSPARVELSQKSNRRAFCGVLVYLAFYVFETFLSVQNAATGAAIPLVVMQATSGICWIVAICALQAIRGQGTRYVYLNRLGSTEYRCYQLVTSGKHVQSVVLSTHLSNIREYNLFDSKYECGKLHAIGGAIVMSGIIDLFATVLIVGLNEWAYGWLGLQVALIAVKVFFSLEPIRRMPILEVQAVTTGVSRTSSAAAKPRNRTPLRDLASTRLPMSVASQPPYSFEAVYATSNLVYDSATSSYWRSRSPGVFIGQPYYLEAGPGRLDEKHPGGLGASLPPDMRPREAHEKQVSQQAPVSSIPAIPVQHPSPITSEGANKGSASIVSLTQPSLQPLVTQPPVDPSVVHNPIVISPEPAIHDVTAIPVAEIHNPQSQTPNDPCSTSDPASSAGSLPPTAALSGIPSQTSLSLPPPPLPKSPRVLANGKLFPSASSPITEPMRYLALSPEGCLTLSEKQPAYEVNQALQREFLACLVEVVRSNKVPSPDFLHTVEAMREGIRATMNDHWYAFGTTDLVRYLRTAHRDVLWNQLL</sequence>
<feature type="compositionally biased region" description="Polar residues" evidence="1">
    <location>
        <begin position="523"/>
        <end position="543"/>
    </location>
</feature>
<feature type="transmembrane region" description="Helical" evidence="2">
    <location>
        <begin position="168"/>
        <end position="188"/>
    </location>
</feature>
<keyword evidence="5" id="KW-1185">Reference proteome</keyword>
<evidence type="ECO:0000256" key="2">
    <source>
        <dbReference type="SAM" id="Phobius"/>
    </source>
</evidence>
<organism evidence="4 5">
    <name type="scientific">Trametes cubensis</name>
    <dbReference type="NCBI Taxonomy" id="1111947"/>
    <lineage>
        <taxon>Eukaryota</taxon>
        <taxon>Fungi</taxon>
        <taxon>Dikarya</taxon>
        <taxon>Basidiomycota</taxon>
        <taxon>Agaricomycotina</taxon>
        <taxon>Agaricomycetes</taxon>
        <taxon>Polyporales</taxon>
        <taxon>Polyporaceae</taxon>
        <taxon>Trametes</taxon>
    </lineage>
</organism>
<reference evidence="4" key="1">
    <citation type="submission" date="2022-11" db="EMBL/GenBank/DDBJ databases">
        <title>Genome Sequence of Cubamyces cubensis.</title>
        <authorList>
            <person name="Buettner E."/>
        </authorList>
    </citation>
    <scope>NUCLEOTIDE SEQUENCE</scope>
    <source>
        <strain evidence="4">MPL-01</strain>
    </source>
</reference>
<feature type="signal peptide" evidence="3">
    <location>
        <begin position="1"/>
        <end position="23"/>
    </location>
</feature>
<feature type="chain" id="PRO_5042288724" evidence="3">
    <location>
        <begin position="24"/>
        <end position="683"/>
    </location>
</feature>
<evidence type="ECO:0000313" key="5">
    <source>
        <dbReference type="Proteomes" id="UP001215151"/>
    </source>
</evidence>
<feature type="region of interest" description="Disordered" evidence="1">
    <location>
        <begin position="523"/>
        <end position="574"/>
    </location>
</feature>
<dbReference type="AlphaFoldDB" id="A0AAD7U1S0"/>
<dbReference type="EMBL" id="JAPEVG010000017">
    <property type="protein sequence ID" value="KAJ8496175.1"/>
    <property type="molecule type" value="Genomic_DNA"/>
</dbReference>
<dbReference type="Proteomes" id="UP001215151">
    <property type="component" value="Unassembled WGS sequence"/>
</dbReference>
<accession>A0AAD7U1S0</accession>
<keyword evidence="2" id="KW-0472">Membrane</keyword>
<gene>
    <name evidence="4" type="ORF">ONZ51_g1288</name>
</gene>
<evidence type="ECO:0000313" key="4">
    <source>
        <dbReference type="EMBL" id="KAJ8496175.1"/>
    </source>
</evidence>
<keyword evidence="2" id="KW-0812">Transmembrane</keyword>
<feature type="transmembrane region" description="Helical" evidence="2">
    <location>
        <begin position="276"/>
        <end position="298"/>
    </location>
</feature>
<evidence type="ECO:0000256" key="1">
    <source>
        <dbReference type="SAM" id="MobiDB-lite"/>
    </source>
</evidence>
<protein>
    <submittedName>
        <fullName evidence="4">Uncharacterized protein</fullName>
    </submittedName>
</protein>
<keyword evidence="3" id="KW-0732">Signal</keyword>
<feature type="transmembrane region" description="Helical" evidence="2">
    <location>
        <begin position="304"/>
        <end position="321"/>
    </location>
</feature>
<name>A0AAD7U1S0_9APHY</name>
<evidence type="ECO:0000256" key="3">
    <source>
        <dbReference type="SAM" id="SignalP"/>
    </source>
</evidence>